<dbReference type="Proteomes" id="UP000275473">
    <property type="component" value="Unassembled WGS sequence"/>
</dbReference>
<keyword evidence="1" id="KW-0812">Transmembrane</keyword>
<name>A0A3M8P7I6_9BACL</name>
<keyword evidence="3" id="KW-1185">Reference proteome</keyword>
<protein>
    <submittedName>
        <fullName evidence="2">Uncharacterized protein</fullName>
    </submittedName>
</protein>
<evidence type="ECO:0000256" key="1">
    <source>
        <dbReference type="SAM" id="Phobius"/>
    </source>
</evidence>
<evidence type="ECO:0000313" key="3">
    <source>
        <dbReference type="Proteomes" id="UP000275473"/>
    </source>
</evidence>
<keyword evidence="1" id="KW-0472">Membrane</keyword>
<accession>A0A3M8P7I6</accession>
<dbReference type="EMBL" id="RIAX01000006">
    <property type="protein sequence ID" value="RNF39391.1"/>
    <property type="molecule type" value="Genomic_DNA"/>
</dbReference>
<organism evidence="2 3">
    <name type="scientific">Planococcus salinus</name>
    <dbReference type="NCBI Taxonomy" id="1848460"/>
    <lineage>
        <taxon>Bacteria</taxon>
        <taxon>Bacillati</taxon>
        <taxon>Bacillota</taxon>
        <taxon>Bacilli</taxon>
        <taxon>Bacillales</taxon>
        <taxon>Caryophanaceae</taxon>
        <taxon>Planococcus</taxon>
    </lineage>
</organism>
<sequence>MPAWNRLQAGWKSIYKDDIEKSCFPFRRSLSAGTASAASLALLAPGSSARAVPAGVERLHSKQLCFLVMKNFYAQSRDQSSRSSKYQKQVENFLHLFFYAYGIALWMVIFL</sequence>
<feature type="transmembrane region" description="Helical" evidence="1">
    <location>
        <begin position="92"/>
        <end position="110"/>
    </location>
</feature>
<gene>
    <name evidence="2" type="ORF">EEX84_09915</name>
</gene>
<evidence type="ECO:0000313" key="2">
    <source>
        <dbReference type="EMBL" id="RNF39391.1"/>
    </source>
</evidence>
<proteinExistence type="predicted"/>
<keyword evidence="1" id="KW-1133">Transmembrane helix</keyword>
<comment type="caution">
    <text evidence="2">The sequence shown here is derived from an EMBL/GenBank/DDBJ whole genome shotgun (WGS) entry which is preliminary data.</text>
</comment>
<dbReference type="AlphaFoldDB" id="A0A3M8P7I6"/>
<reference evidence="2 3" key="1">
    <citation type="journal article" date="2018" name="Int. J. Syst. Evol. Microbiol.">
        <title>Planococcus salinus sp. nov., a moderately halophilic bacterium isolated from a saline-alkali soil.</title>
        <authorList>
            <person name="Gan L."/>
        </authorList>
    </citation>
    <scope>NUCLEOTIDE SEQUENCE [LARGE SCALE GENOMIC DNA]</scope>
    <source>
        <strain evidence="2 3">LCB217</strain>
    </source>
</reference>